<feature type="transmembrane region" description="Helical" evidence="6">
    <location>
        <begin position="149"/>
        <end position="170"/>
    </location>
</feature>
<feature type="transmembrane region" description="Helical" evidence="6">
    <location>
        <begin position="6"/>
        <end position="25"/>
    </location>
</feature>
<evidence type="ECO:0000256" key="4">
    <source>
        <dbReference type="ARBA" id="ARBA00022989"/>
    </source>
</evidence>
<proteinExistence type="predicted"/>
<keyword evidence="4 6" id="KW-1133">Transmembrane helix</keyword>
<gene>
    <name evidence="7" type="ORF">PLEI_1897</name>
</gene>
<feature type="transmembrane region" description="Helical" evidence="6">
    <location>
        <begin position="68"/>
        <end position="89"/>
    </location>
</feature>
<dbReference type="Proteomes" id="UP000030675">
    <property type="component" value="Unassembled WGS sequence"/>
</dbReference>
<dbReference type="GO" id="GO:0015171">
    <property type="term" value="F:amino acid transmembrane transporter activity"/>
    <property type="evidence" value="ECO:0007669"/>
    <property type="project" value="TreeGrafter"/>
</dbReference>
<dbReference type="PANTHER" id="PTHR30086:SF21">
    <property type="entry name" value="TRANSPORT PROTEIN"/>
    <property type="match status" value="1"/>
</dbReference>
<accession>A0A0U1P6I3</accession>
<dbReference type="GO" id="GO:0005886">
    <property type="term" value="C:plasma membrane"/>
    <property type="evidence" value="ECO:0007669"/>
    <property type="project" value="UniProtKB-SubCell"/>
</dbReference>
<evidence type="ECO:0000256" key="6">
    <source>
        <dbReference type="SAM" id="Phobius"/>
    </source>
</evidence>
<sequence>MELISLAILGLLIVISPGADFVLVLKNSLNHGRSAGIWTAIGISLAITIHITYSLLGISYLISQNEMLFNAIRYAGAAYLIYLGVKGIFFSDNKTDLQGDTAPSKSGKHFLAQGFLCNALNPKTMLFFLSVFSQVVSTNASDNHVALLYGAYMIAMHFLWFSLVAILFTSKALQTRLLNMKKLLNQLCGAGLVTFGTVLALKS</sequence>
<dbReference type="RefSeq" id="WP_023932880.1">
    <property type="nucleotide sequence ID" value="NZ_DF196819.1"/>
</dbReference>
<comment type="subcellular location">
    <subcellularLocation>
        <location evidence="1">Cell membrane</location>
        <topology evidence="1">Multi-pass membrane protein</topology>
    </subcellularLocation>
</comment>
<evidence type="ECO:0000256" key="5">
    <source>
        <dbReference type="ARBA" id="ARBA00023136"/>
    </source>
</evidence>
<evidence type="ECO:0000256" key="3">
    <source>
        <dbReference type="ARBA" id="ARBA00022692"/>
    </source>
</evidence>
<dbReference type="HOGENOM" id="CLU_079569_0_1_6"/>
<evidence type="ECO:0000256" key="1">
    <source>
        <dbReference type="ARBA" id="ARBA00004651"/>
    </source>
</evidence>
<dbReference type="EMBL" id="DF196819">
    <property type="protein sequence ID" value="GAD30242.1"/>
    <property type="molecule type" value="Genomic_DNA"/>
</dbReference>
<dbReference type="PANTHER" id="PTHR30086">
    <property type="entry name" value="ARGININE EXPORTER PROTEIN ARGO"/>
    <property type="match status" value="1"/>
</dbReference>
<protein>
    <recommendedName>
        <fullName evidence="9">Lysine transporter LysE</fullName>
    </recommendedName>
</protein>
<dbReference type="PIRSF" id="PIRSF006324">
    <property type="entry name" value="LeuE"/>
    <property type="match status" value="1"/>
</dbReference>
<dbReference type="eggNOG" id="COG1280">
    <property type="taxonomic scope" value="Bacteria"/>
</dbReference>
<evidence type="ECO:0000256" key="2">
    <source>
        <dbReference type="ARBA" id="ARBA00022475"/>
    </source>
</evidence>
<evidence type="ECO:0000313" key="8">
    <source>
        <dbReference type="Proteomes" id="UP000030675"/>
    </source>
</evidence>
<feature type="transmembrane region" description="Helical" evidence="6">
    <location>
        <begin position="110"/>
        <end position="129"/>
    </location>
</feature>
<dbReference type="Pfam" id="PF01810">
    <property type="entry name" value="LysE"/>
    <property type="match status" value="1"/>
</dbReference>
<keyword evidence="5 6" id="KW-0472">Membrane</keyword>
<feature type="transmembrane region" description="Helical" evidence="6">
    <location>
        <begin position="37"/>
        <end position="62"/>
    </location>
</feature>
<name>A0A0U1P6I3_PHOLE</name>
<feature type="transmembrane region" description="Helical" evidence="6">
    <location>
        <begin position="182"/>
        <end position="201"/>
    </location>
</feature>
<organism evidence="7 8">
    <name type="scientific">Photobacterium leiognathi lrivu.4.1</name>
    <dbReference type="NCBI Taxonomy" id="1248232"/>
    <lineage>
        <taxon>Bacteria</taxon>
        <taxon>Pseudomonadati</taxon>
        <taxon>Pseudomonadota</taxon>
        <taxon>Gammaproteobacteria</taxon>
        <taxon>Vibrionales</taxon>
        <taxon>Vibrionaceae</taxon>
        <taxon>Photobacterium</taxon>
    </lineage>
</organism>
<evidence type="ECO:0008006" key="9">
    <source>
        <dbReference type="Google" id="ProtNLM"/>
    </source>
</evidence>
<keyword evidence="2" id="KW-1003">Cell membrane</keyword>
<dbReference type="AlphaFoldDB" id="A0A0U1P6I3"/>
<keyword evidence="3 6" id="KW-0812">Transmembrane</keyword>
<reference evidence="8" key="1">
    <citation type="submission" date="2012-12" db="EMBL/GenBank/DDBJ databases">
        <title>Genome Sequence of Photobacterium leiognathi lrivu.4.1.</title>
        <authorList>
            <person name="Urbanczyk H."/>
            <person name="Ogura Y."/>
            <person name="Hayashi T."/>
            <person name="Dunlap P.V."/>
        </authorList>
    </citation>
    <scope>NUCLEOTIDE SEQUENCE [LARGE SCALE GENOMIC DNA]</scope>
    <source>
        <strain evidence="8">lrivu.4.1</strain>
    </source>
</reference>
<evidence type="ECO:0000313" key="7">
    <source>
        <dbReference type="EMBL" id="GAD30242.1"/>
    </source>
</evidence>
<dbReference type="InterPro" id="IPR001123">
    <property type="entry name" value="LeuE-type"/>
</dbReference>